<feature type="transmembrane region" description="Helical" evidence="1">
    <location>
        <begin position="12"/>
        <end position="32"/>
    </location>
</feature>
<keyword evidence="1" id="KW-0472">Membrane</keyword>
<dbReference type="AlphaFoldDB" id="A0A662ZJY4"/>
<evidence type="ECO:0000313" key="2">
    <source>
        <dbReference type="EMBL" id="SFP73301.1"/>
    </source>
</evidence>
<evidence type="ECO:0000313" key="3">
    <source>
        <dbReference type="Proteomes" id="UP000243745"/>
    </source>
</evidence>
<sequence>MLNTQRFYIKPLAYLIMNSLALTPFIASVAVAEENEREFDMLQGINEGTSEVKDFFSDSNFSVNPSETGLSISAGDQSASISTDDEMFTSDDKEAQAMVDKAKNLGESDSLQSAIDYGQQLKSKYAAEDDTSDMGVIYQTHKKMIQDGRLDISSDPVVTDALSVFDPDDPNSIYNYFSDACQEKNKTTGETRQSTRFVGTEETCLKYSTSGANCNIRHKYDVKVIETTSEERPILLEPCSCRKGDSSCTKETLTHCTGFWVGAATAGDNLLNPENGNNSKSCIVYRQKASLIIHKPQALTKLYLDGASIDDNAAVYLYKYGETPDYAKPIWKSHAVIPARNISYNRELDDSVHFCNPITEPKCAIPKYDDKKTFLPAYDVITGALLDDPKKGKLYSGETDGKYKAPLVDFTNFFANATADDVYVIEFLLSVSGRGKGSLHFRAEYDPALAMDENWTGENHCLDKLEYFSENSRLTKGSITCTAYGEQVKVGDVTCGITNGHVVCPEAFGSQKIPYLLSYDENKGDYVKESVSPDHLTCTNFNFSYSTLSPSEEAINNSCDELLSSASDSGKSCYMTKTQCI</sequence>
<gene>
    <name evidence="2" type="ORF">SAMN02910344_02176</name>
</gene>
<dbReference type="RefSeq" id="WP_093143666.1">
    <property type="nucleotide sequence ID" value="NZ_FOXF01000065.1"/>
</dbReference>
<accession>A0A662ZJY4</accession>
<evidence type="ECO:0000256" key="1">
    <source>
        <dbReference type="SAM" id="Phobius"/>
    </source>
</evidence>
<dbReference type="EMBL" id="FOXF01000065">
    <property type="protein sequence ID" value="SFP73301.1"/>
    <property type="molecule type" value="Genomic_DNA"/>
</dbReference>
<reference evidence="2 3" key="1">
    <citation type="submission" date="2016-10" db="EMBL/GenBank/DDBJ databases">
        <authorList>
            <person name="Varghese N."/>
            <person name="Submissions S."/>
        </authorList>
    </citation>
    <scope>NUCLEOTIDE SEQUENCE [LARGE SCALE GENOMIC DNA]</scope>
    <source>
        <strain evidence="2 3">DSM 1361</strain>
    </source>
</reference>
<proteinExistence type="predicted"/>
<keyword evidence="1" id="KW-1133">Transmembrane helix</keyword>
<name>A0A662ZJY4_9GAMM</name>
<protein>
    <submittedName>
        <fullName evidence="2">Uncharacterized protein</fullName>
    </submittedName>
</protein>
<keyword evidence="1" id="KW-0812">Transmembrane</keyword>
<organism evidence="2 3">
    <name type="scientific">Ruminobacter amylophilus</name>
    <dbReference type="NCBI Taxonomy" id="867"/>
    <lineage>
        <taxon>Bacteria</taxon>
        <taxon>Pseudomonadati</taxon>
        <taxon>Pseudomonadota</taxon>
        <taxon>Gammaproteobacteria</taxon>
        <taxon>Aeromonadales</taxon>
        <taxon>Succinivibrionaceae</taxon>
        <taxon>Ruminobacter</taxon>
    </lineage>
</organism>
<dbReference type="Proteomes" id="UP000243745">
    <property type="component" value="Unassembled WGS sequence"/>
</dbReference>
<keyword evidence="3" id="KW-1185">Reference proteome</keyword>